<dbReference type="InterPro" id="IPR050834">
    <property type="entry name" value="Glycosyltransf_2"/>
</dbReference>
<accession>A0A7G5IFC7</accession>
<dbReference type="GO" id="GO:0016740">
    <property type="term" value="F:transferase activity"/>
    <property type="evidence" value="ECO:0007669"/>
    <property type="project" value="UniProtKB-KW"/>
</dbReference>
<gene>
    <name evidence="2" type="ORF">H3309_11915</name>
</gene>
<dbReference type="KEGG" id="sand:H3309_11915"/>
<reference evidence="2 3" key="1">
    <citation type="submission" date="2020-07" db="EMBL/GenBank/DDBJ databases">
        <title>Complete genome sequence for Sandaracinobacter sp. M6.</title>
        <authorList>
            <person name="Tang Y."/>
            <person name="Liu Q."/>
            <person name="Guo Z."/>
            <person name="Lei P."/>
            <person name="Huang B."/>
        </authorList>
    </citation>
    <scope>NUCLEOTIDE SEQUENCE [LARGE SCALE GENOMIC DNA]</scope>
    <source>
        <strain evidence="2 3">M6</strain>
    </source>
</reference>
<evidence type="ECO:0000259" key="1">
    <source>
        <dbReference type="Pfam" id="PF00535"/>
    </source>
</evidence>
<dbReference type="InterPro" id="IPR029044">
    <property type="entry name" value="Nucleotide-diphossugar_trans"/>
</dbReference>
<evidence type="ECO:0000313" key="3">
    <source>
        <dbReference type="Proteomes" id="UP000515292"/>
    </source>
</evidence>
<keyword evidence="3" id="KW-1185">Reference proteome</keyword>
<protein>
    <submittedName>
        <fullName evidence="2">Glycosyltransferase family 2 protein</fullName>
    </submittedName>
</protein>
<dbReference type="PANTHER" id="PTHR43685:SF2">
    <property type="entry name" value="GLYCOSYLTRANSFERASE 2-LIKE DOMAIN-CONTAINING PROTEIN"/>
    <property type="match status" value="1"/>
</dbReference>
<dbReference type="CDD" id="cd00761">
    <property type="entry name" value="Glyco_tranf_GTA_type"/>
    <property type="match status" value="1"/>
</dbReference>
<dbReference type="EMBL" id="CP059851">
    <property type="protein sequence ID" value="QMW22069.1"/>
    <property type="molecule type" value="Genomic_DNA"/>
</dbReference>
<dbReference type="PANTHER" id="PTHR43685">
    <property type="entry name" value="GLYCOSYLTRANSFERASE"/>
    <property type="match status" value="1"/>
</dbReference>
<keyword evidence="2" id="KW-0808">Transferase</keyword>
<proteinExistence type="predicted"/>
<dbReference type="InterPro" id="IPR001173">
    <property type="entry name" value="Glyco_trans_2-like"/>
</dbReference>
<dbReference type="Proteomes" id="UP000515292">
    <property type="component" value="Chromosome"/>
</dbReference>
<organism evidence="2 3">
    <name type="scientific">Sandaracinobacteroides saxicola</name>
    <dbReference type="NCBI Taxonomy" id="2759707"/>
    <lineage>
        <taxon>Bacteria</taxon>
        <taxon>Pseudomonadati</taxon>
        <taxon>Pseudomonadota</taxon>
        <taxon>Alphaproteobacteria</taxon>
        <taxon>Sphingomonadales</taxon>
        <taxon>Sphingosinicellaceae</taxon>
        <taxon>Sandaracinobacteroides</taxon>
    </lineage>
</organism>
<dbReference type="Pfam" id="PF00535">
    <property type="entry name" value="Glycos_transf_2"/>
    <property type="match status" value="1"/>
</dbReference>
<dbReference type="RefSeq" id="WP_182294914.1">
    <property type="nucleotide sequence ID" value="NZ_CP059851.1"/>
</dbReference>
<sequence length="307" mass="34355">MTPPTAPRVSIIIPHLNQLEQLVRCLASIDRQDYPRSHIQIIVVDNGSRISLAPVQIARPEILFLREPTPGPGPARNAGVAAATGDILLFIDADCRAAPGWVSAAVAALRERPDDGLVGGDVRIDFVDPRILTGLEAYEAVFAYRQKMYIRKQNFSGTGNLGMWRPVHARVGPFKGIAFAEDRDWGQRATTMGLRFCYAPDMVVYHPARTDFQGLVAKWRRHISHDWMKNSGNRVPALRWLALAAAVWMSAWVDSWRLLVSPRLHGLSNRIRGLSILWRIRAFRAREMLRVLKTGAGGASLEWNRIA</sequence>
<dbReference type="SUPFAM" id="SSF53448">
    <property type="entry name" value="Nucleotide-diphospho-sugar transferases"/>
    <property type="match status" value="1"/>
</dbReference>
<dbReference type="Gene3D" id="3.90.550.10">
    <property type="entry name" value="Spore Coat Polysaccharide Biosynthesis Protein SpsA, Chain A"/>
    <property type="match status" value="1"/>
</dbReference>
<dbReference type="AlphaFoldDB" id="A0A7G5IFC7"/>
<feature type="domain" description="Glycosyltransferase 2-like" evidence="1">
    <location>
        <begin position="10"/>
        <end position="137"/>
    </location>
</feature>
<name>A0A7G5IFC7_9SPHN</name>
<evidence type="ECO:0000313" key="2">
    <source>
        <dbReference type="EMBL" id="QMW22069.1"/>
    </source>
</evidence>